<dbReference type="AlphaFoldDB" id="A0A1I0ZZN5"/>
<name>A0A1I0ZZN5_9BACI</name>
<dbReference type="EMBL" id="FOJW01000014">
    <property type="protein sequence ID" value="SFB30536.1"/>
    <property type="molecule type" value="Genomic_DNA"/>
</dbReference>
<reference evidence="1 2" key="1">
    <citation type="submission" date="2016-10" db="EMBL/GenBank/DDBJ databases">
        <authorList>
            <person name="de Groot N.N."/>
        </authorList>
    </citation>
    <scope>NUCLEOTIDE SEQUENCE [LARGE SCALE GENOMIC DNA]</scope>
    <source>
        <strain evidence="1 2">CGMCC 1.3702</strain>
    </source>
</reference>
<dbReference type="OrthoDB" id="2455077at2"/>
<evidence type="ECO:0008006" key="3">
    <source>
        <dbReference type="Google" id="ProtNLM"/>
    </source>
</evidence>
<sequence>MASVCSAIACPHCGCCATEDDHYKTGEKFIWCYRCGYSYYKTIDHVENHVPIYSETVYEGHGMFLLVSKDEKRETDGRRILNRPLTEQEMQAFQDAFQDDDVDLEKSYFVTYENGEFTTIAGTVPEDFYLPFEEYKIKRGEDNLEVIVPIESLGI</sequence>
<proteinExistence type="predicted"/>
<protein>
    <recommendedName>
        <fullName evidence="3">C2H2-type domain-containing protein</fullName>
    </recommendedName>
</protein>
<dbReference type="Proteomes" id="UP000198642">
    <property type="component" value="Unassembled WGS sequence"/>
</dbReference>
<organism evidence="1 2">
    <name type="scientific">Lentibacillus halodurans</name>
    <dbReference type="NCBI Taxonomy" id="237679"/>
    <lineage>
        <taxon>Bacteria</taxon>
        <taxon>Bacillati</taxon>
        <taxon>Bacillota</taxon>
        <taxon>Bacilli</taxon>
        <taxon>Bacillales</taxon>
        <taxon>Bacillaceae</taxon>
        <taxon>Lentibacillus</taxon>
    </lineage>
</organism>
<evidence type="ECO:0000313" key="2">
    <source>
        <dbReference type="Proteomes" id="UP000198642"/>
    </source>
</evidence>
<keyword evidence="2" id="KW-1185">Reference proteome</keyword>
<evidence type="ECO:0000313" key="1">
    <source>
        <dbReference type="EMBL" id="SFB30536.1"/>
    </source>
</evidence>
<gene>
    <name evidence="1" type="ORF">SAMN04488072_11481</name>
</gene>
<accession>A0A1I0ZZN5</accession>
<dbReference type="RefSeq" id="WP_090240399.1">
    <property type="nucleotide sequence ID" value="NZ_FOJW01000014.1"/>
</dbReference>